<evidence type="ECO:0000256" key="1">
    <source>
        <dbReference type="SAM" id="MobiDB-lite"/>
    </source>
</evidence>
<dbReference type="EMBL" id="JAVDWO010000005">
    <property type="protein sequence ID" value="MDR7192845.1"/>
    <property type="molecule type" value="Genomic_DNA"/>
</dbReference>
<comment type="caution">
    <text evidence="2">The sequence shown here is derived from an EMBL/GenBank/DDBJ whole genome shotgun (WGS) entry which is preliminary data.</text>
</comment>
<organism evidence="2 3">
    <name type="scientific">Luteimonas terrae</name>
    <dbReference type="NCBI Taxonomy" id="1530191"/>
    <lineage>
        <taxon>Bacteria</taxon>
        <taxon>Pseudomonadati</taxon>
        <taxon>Pseudomonadota</taxon>
        <taxon>Gammaproteobacteria</taxon>
        <taxon>Lysobacterales</taxon>
        <taxon>Lysobacteraceae</taxon>
        <taxon>Luteimonas</taxon>
    </lineage>
</organism>
<dbReference type="Proteomes" id="UP001256588">
    <property type="component" value="Unassembled WGS sequence"/>
</dbReference>
<reference evidence="2 3" key="1">
    <citation type="submission" date="2023-07" db="EMBL/GenBank/DDBJ databases">
        <title>Sorghum-associated microbial communities from plants grown in Nebraska, USA.</title>
        <authorList>
            <person name="Schachtman D."/>
        </authorList>
    </citation>
    <scope>NUCLEOTIDE SEQUENCE [LARGE SCALE GENOMIC DNA]</scope>
    <source>
        <strain evidence="2 3">4099</strain>
    </source>
</reference>
<sequence length="45" mass="4756">MPEVGLLKSHVQQRLAGGNADATERVARRDGAGQTGGPFPMPEPR</sequence>
<gene>
    <name evidence="2" type="ORF">J2W68_001561</name>
</gene>
<proteinExistence type="predicted"/>
<name>A0ABU1XX63_9GAMM</name>
<keyword evidence="3" id="KW-1185">Reference proteome</keyword>
<accession>A0ABU1XX63</accession>
<feature type="compositionally biased region" description="Basic and acidic residues" evidence="1">
    <location>
        <begin position="22"/>
        <end position="31"/>
    </location>
</feature>
<evidence type="ECO:0000313" key="3">
    <source>
        <dbReference type="Proteomes" id="UP001256588"/>
    </source>
</evidence>
<evidence type="ECO:0000313" key="2">
    <source>
        <dbReference type="EMBL" id="MDR7192845.1"/>
    </source>
</evidence>
<feature type="region of interest" description="Disordered" evidence="1">
    <location>
        <begin position="1"/>
        <end position="45"/>
    </location>
</feature>
<protein>
    <submittedName>
        <fullName evidence="2">Uncharacterized protein</fullName>
    </submittedName>
</protein>